<evidence type="ECO:0000313" key="1">
    <source>
        <dbReference type="EMBL" id="AAD32701.1"/>
    </source>
</evidence>
<dbReference type="AlphaFoldDB" id="Q9Y349"/>
<accession>Q9Y349</accession>
<sequence length="138" mass="15679">MSGSSPSHPQHTQGLLPESAKHIAFLSVDGTQSSIFLFSSGEKIKSLYVNMIDIHCAKKISVFLKKYKGKGKLICPSVTLRHTLVTSVQAPFQDSECTVYMNAYTEKFTFKSVLYLFFYNIRNRFLLRCLHVGNYRTT</sequence>
<name>Q9Y349_HUMAN</name>
<gene>
    <name evidence="2" type="primary">KIAA0232</name>
</gene>
<dbReference type="ChiTaRS" id="KIAA0232">
    <property type="organism name" value="human"/>
</dbReference>
<protein>
    <submittedName>
        <fullName evidence="2">KIAA0232 protein</fullName>
    </submittedName>
</protein>
<reference evidence="1" key="1">
    <citation type="submission" date="1999-04" db="EMBL/GenBank/DDBJ databases">
        <title>EU-IMAGE: Full-insert length sequencing of human cDNA clones.</title>
        <authorList>
            <person name="Persson A.E."/>
            <person name="Lundeberg J."/>
            <person name="Uhlen M."/>
        </authorList>
    </citation>
    <scope>NUCLEOTIDE SEQUENCE</scope>
</reference>
<dbReference type="EMBL" id="CR457160">
    <property type="protein sequence ID" value="CAG33441.1"/>
    <property type="molecule type" value="mRNA"/>
</dbReference>
<reference evidence="2" key="2">
    <citation type="submission" date="2004-06" db="EMBL/GenBank/DDBJ databases">
        <title>Cloning of human full open reading frames in Gateway(TM) system entry vector (pDONR201).</title>
        <authorList>
            <person name="Ebert L."/>
            <person name="Schick M."/>
            <person name="Neubert P."/>
            <person name="Schatten R."/>
            <person name="Henze S."/>
            <person name="Korn B."/>
        </authorList>
    </citation>
    <scope>NUCLEOTIDE SEQUENCE</scope>
</reference>
<organism evidence="1">
    <name type="scientific">Homo sapiens</name>
    <name type="common">Human</name>
    <dbReference type="NCBI Taxonomy" id="9606"/>
    <lineage>
        <taxon>Eukaryota</taxon>
        <taxon>Metazoa</taxon>
        <taxon>Chordata</taxon>
        <taxon>Craniata</taxon>
        <taxon>Vertebrata</taxon>
        <taxon>Euteleostomi</taxon>
        <taxon>Mammalia</taxon>
        <taxon>Eutheria</taxon>
        <taxon>Euarchontoglires</taxon>
        <taxon>Primates</taxon>
        <taxon>Haplorrhini</taxon>
        <taxon>Catarrhini</taxon>
        <taxon>Hominidae</taxon>
        <taxon>Homo</taxon>
    </lineage>
</organism>
<dbReference type="OrthoDB" id="9480619at2759"/>
<evidence type="ECO:0000313" key="2">
    <source>
        <dbReference type="EMBL" id="CAG33441.1"/>
    </source>
</evidence>
<dbReference type="EMBL" id="AF143884">
    <property type="protein sequence ID" value="AAD32701.1"/>
    <property type="molecule type" value="mRNA"/>
</dbReference>
<proteinExistence type="evidence at transcript level"/>